<gene>
    <name evidence="1" type="ORF">TGEB3V08_LOCUS1692</name>
</gene>
<proteinExistence type="predicted"/>
<dbReference type="EMBL" id="OE839510">
    <property type="protein sequence ID" value="CAD7587508.1"/>
    <property type="molecule type" value="Genomic_DNA"/>
</dbReference>
<organism evidence="1">
    <name type="scientific">Timema genevievae</name>
    <name type="common">Walking stick</name>
    <dbReference type="NCBI Taxonomy" id="629358"/>
    <lineage>
        <taxon>Eukaryota</taxon>
        <taxon>Metazoa</taxon>
        <taxon>Ecdysozoa</taxon>
        <taxon>Arthropoda</taxon>
        <taxon>Hexapoda</taxon>
        <taxon>Insecta</taxon>
        <taxon>Pterygota</taxon>
        <taxon>Neoptera</taxon>
        <taxon>Polyneoptera</taxon>
        <taxon>Phasmatodea</taxon>
        <taxon>Timematodea</taxon>
        <taxon>Timematoidea</taxon>
        <taxon>Timematidae</taxon>
        <taxon>Timema</taxon>
    </lineage>
</organism>
<dbReference type="AlphaFoldDB" id="A0A7R9JQS8"/>
<protein>
    <submittedName>
        <fullName evidence="1">Uncharacterized protein</fullName>
    </submittedName>
</protein>
<reference evidence="1" key="1">
    <citation type="submission" date="2020-11" db="EMBL/GenBank/DDBJ databases">
        <authorList>
            <person name="Tran Van P."/>
        </authorList>
    </citation>
    <scope>NUCLEOTIDE SEQUENCE</scope>
</reference>
<sequence>MNDVWKFFGLGHFVLPCVVVYVRGTGLDCRRSAIVICSSAPRVSSPFSSVSGPDRGAALGRIDKNGALTRFGTSLAGGGQTVNNQTFYLRGGGGEHCYKNPFADNTDNAHKHPVPVMNVVKVLLVGSVGCCISMVLSELMCKGTFCLDEESNGKLPHSSFPRYASSELPMLYSRGTVEDSSNLRPDLCSM</sequence>
<name>A0A7R9JQS8_TIMGE</name>
<evidence type="ECO:0000313" key="1">
    <source>
        <dbReference type="EMBL" id="CAD7587508.1"/>
    </source>
</evidence>
<accession>A0A7R9JQS8</accession>